<keyword evidence="2 4" id="KW-0012">Acyltransferase</keyword>
<dbReference type="PANTHER" id="PTHR43877">
    <property type="entry name" value="AMINOALKYLPHOSPHONATE N-ACETYLTRANSFERASE-RELATED-RELATED"/>
    <property type="match status" value="1"/>
</dbReference>
<gene>
    <name evidence="4" type="ORF">ACFFRH_05905</name>
</gene>
<evidence type="ECO:0000256" key="2">
    <source>
        <dbReference type="ARBA" id="ARBA00023315"/>
    </source>
</evidence>
<dbReference type="Gene3D" id="3.40.630.30">
    <property type="match status" value="1"/>
</dbReference>
<keyword evidence="1 4" id="KW-0808">Transferase</keyword>
<evidence type="ECO:0000259" key="3">
    <source>
        <dbReference type="PROSITE" id="PS51186"/>
    </source>
</evidence>
<evidence type="ECO:0000313" key="5">
    <source>
        <dbReference type="Proteomes" id="UP001589610"/>
    </source>
</evidence>
<dbReference type="PROSITE" id="PS51186">
    <property type="entry name" value="GNAT"/>
    <property type="match status" value="1"/>
</dbReference>
<feature type="domain" description="N-acetyltransferase" evidence="3">
    <location>
        <begin position="1"/>
        <end position="157"/>
    </location>
</feature>
<sequence length="165" mass="18264">MDLLPFATVHAPTVAGWPASSREVAMWCGRHEFPLPARVVADWQRGEDVRSHMLFADGDPLGYGELWVDPEEEEIELARIIVAPGARGRGIGRELVRGLAALARDAGYANIFMRVHPDNDRALRCYRGAGFLTVDAHLAAEWNVPQPVDYVWLRYAAPGHPPQAS</sequence>
<evidence type="ECO:0000313" key="4">
    <source>
        <dbReference type="EMBL" id="MFB9675014.1"/>
    </source>
</evidence>
<dbReference type="EMBL" id="JBHMBS010000002">
    <property type="protein sequence ID" value="MFB9675014.1"/>
    <property type="molecule type" value="Genomic_DNA"/>
</dbReference>
<evidence type="ECO:0000256" key="1">
    <source>
        <dbReference type="ARBA" id="ARBA00022679"/>
    </source>
</evidence>
<dbReference type="InterPro" id="IPR000182">
    <property type="entry name" value="GNAT_dom"/>
</dbReference>
<dbReference type="RefSeq" id="WP_386154823.1">
    <property type="nucleotide sequence ID" value="NZ_JBHMBS010000002.1"/>
</dbReference>
<dbReference type="SUPFAM" id="SSF55729">
    <property type="entry name" value="Acyl-CoA N-acyltransferases (Nat)"/>
    <property type="match status" value="1"/>
</dbReference>
<proteinExistence type="predicted"/>
<reference evidence="4 5" key="1">
    <citation type="submission" date="2024-09" db="EMBL/GenBank/DDBJ databases">
        <authorList>
            <person name="Sun Q."/>
            <person name="Mori K."/>
        </authorList>
    </citation>
    <scope>NUCLEOTIDE SEQUENCE [LARGE SCALE GENOMIC DNA]</scope>
    <source>
        <strain evidence="4 5">JCM 3028</strain>
    </source>
</reference>
<organism evidence="4 5">
    <name type="scientific">Streptosporangium vulgare</name>
    <dbReference type="NCBI Taxonomy" id="46190"/>
    <lineage>
        <taxon>Bacteria</taxon>
        <taxon>Bacillati</taxon>
        <taxon>Actinomycetota</taxon>
        <taxon>Actinomycetes</taxon>
        <taxon>Streptosporangiales</taxon>
        <taxon>Streptosporangiaceae</taxon>
        <taxon>Streptosporangium</taxon>
    </lineage>
</organism>
<keyword evidence="5" id="KW-1185">Reference proteome</keyword>
<dbReference type="Pfam" id="PF00583">
    <property type="entry name" value="Acetyltransf_1"/>
    <property type="match status" value="1"/>
</dbReference>
<dbReference type="CDD" id="cd04301">
    <property type="entry name" value="NAT_SF"/>
    <property type="match status" value="1"/>
</dbReference>
<dbReference type="GO" id="GO:0016746">
    <property type="term" value="F:acyltransferase activity"/>
    <property type="evidence" value="ECO:0007669"/>
    <property type="project" value="UniProtKB-KW"/>
</dbReference>
<dbReference type="InterPro" id="IPR016181">
    <property type="entry name" value="Acyl_CoA_acyltransferase"/>
</dbReference>
<comment type="caution">
    <text evidence="4">The sequence shown here is derived from an EMBL/GenBank/DDBJ whole genome shotgun (WGS) entry which is preliminary data.</text>
</comment>
<dbReference type="Proteomes" id="UP001589610">
    <property type="component" value="Unassembled WGS sequence"/>
</dbReference>
<dbReference type="InterPro" id="IPR050832">
    <property type="entry name" value="Bact_Acetyltransf"/>
</dbReference>
<protein>
    <submittedName>
        <fullName evidence="4">GNAT family N-acetyltransferase</fullName>
        <ecNumber evidence="4">2.3.1.-</ecNumber>
    </submittedName>
</protein>
<name>A0ABV5T7F8_9ACTN</name>
<dbReference type="EC" id="2.3.1.-" evidence="4"/>
<accession>A0ABV5T7F8</accession>